<reference evidence="1" key="1">
    <citation type="submission" date="2020-05" db="EMBL/GenBank/DDBJ databases">
        <title>Large-scale comparative analyses of tick genomes elucidate their genetic diversity and vector capacities.</title>
        <authorList>
            <person name="Jia N."/>
            <person name="Wang J."/>
            <person name="Shi W."/>
            <person name="Du L."/>
            <person name="Sun Y."/>
            <person name="Zhan W."/>
            <person name="Jiang J."/>
            <person name="Wang Q."/>
            <person name="Zhang B."/>
            <person name="Ji P."/>
            <person name="Sakyi L.B."/>
            <person name="Cui X."/>
            <person name="Yuan T."/>
            <person name="Jiang B."/>
            <person name="Yang W."/>
            <person name="Lam T.T.-Y."/>
            <person name="Chang Q."/>
            <person name="Ding S."/>
            <person name="Wang X."/>
            <person name="Zhu J."/>
            <person name="Ruan X."/>
            <person name="Zhao L."/>
            <person name="Wei J."/>
            <person name="Que T."/>
            <person name="Du C."/>
            <person name="Cheng J."/>
            <person name="Dai P."/>
            <person name="Han X."/>
            <person name="Huang E."/>
            <person name="Gao Y."/>
            <person name="Liu J."/>
            <person name="Shao H."/>
            <person name="Ye R."/>
            <person name="Li L."/>
            <person name="Wei W."/>
            <person name="Wang X."/>
            <person name="Wang C."/>
            <person name="Yang T."/>
            <person name="Huo Q."/>
            <person name="Li W."/>
            <person name="Guo W."/>
            <person name="Chen H."/>
            <person name="Zhou L."/>
            <person name="Ni X."/>
            <person name="Tian J."/>
            <person name="Zhou Y."/>
            <person name="Sheng Y."/>
            <person name="Liu T."/>
            <person name="Pan Y."/>
            <person name="Xia L."/>
            <person name="Li J."/>
            <person name="Zhao F."/>
            <person name="Cao W."/>
        </authorList>
    </citation>
    <scope>NUCLEOTIDE SEQUENCE</scope>
    <source>
        <strain evidence="1">Dsil-2018</strain>
    </source>
</reference>
<comment type="caution">
    <text evidence="1">The sequence shown here is derived from an EMBL/GenBank/DDBJ whole genome shotgun (WGS) entry which is preliminary data.</text>
</comment>
<protein>
    <submittedName>
        <fullName evidence="1">Uncharacterized protein</fullName>
    </submittedName>
</protein>
<evidence type="ECO:0000313" key="2">
    <source>
        <dbReference type="Proteomes" id="UP000821865"/>
    </source>
</evidence>
<gene>
    <name evidence="1" type="ORF">HPB49_009029</name>
</gene>
<organism evidence="1 2">
    <name type="scientific">Dermacentor silvarum</name>
    <name type="common">Tick</name>
    <dbReference type="NCBI Taxonomy" id="543639"/>
    <lineage>
        <taxon>Eukaryota</taxon>
        <taxon>Metazoa</taxon>
        <taxon>Ecdysozoa</taxon>
        <taxon>Arthropoda</taxon>
        <taxon>Chelicerata</taxon>
        <taxon>Arachnida</taxon>
        <taxon>Acari</taxon>
        <taxon>Parasitiformes</taxon>
        <taxon>Ixodida</taxon>
        <taxon>Ixodoidea</taxon>
        <taxon>Ixodidae</taxon>
        <taxon>Rhipicephalinae</taxon>
        <taxon>Dermacentor</taxon>
    </lineage>
</organism>
<keyword evidence="2" id="KW-1185">Reference proteome</keyword>
<dbReference type="Proteomes" id="UP000821865">
    <property type="component" value="Chromosome 6"/>
</dbReference>
<name>A0ACB8CK73_DERSI</name>
<sequence>MRAATKGTRKDLSPRRDQVGHKSSSSGWERRGRRGGGRWLAGHFRDWCEEREGEVVTSEKRQVASSQGGVSALAIVPPPPPPRPRVDFYPLSVHIERLRQETTVTGLVGESVRLPCDVDVKRCGNVYFITWTKNVSDVWKRIYLYSNDVEKPLQELANPDRADFFLRNSTAQLEIFPLRLADEGQYKCDVTYVRGKCPSLSYANLITLAKPSVPVIEMQGQALESGATVGPLQEGDVMSLTCKTFGGKPIPKVAWYKGDMQLSATLDESRGERGAGDVAATFATPLSRQDLGSRFECTATNEALEQPIRSWVELDLHVKPLEIEMESPSMPAKAGTALQVRCVISGARPVAEAVWYNRTTRMPHQPQPAVEPLGDGTFRTVSTLEVVLTRHDHEGSFTCKGSNPVLEASGEPPLERTVDLLVLYPPEVKIEQSRVGVVKEGGHVVLHCSYTANPRMILDMRWFKDDAPLRFDQDERLEPSNPGLPTLTIRQLTRRDRGRYSCGLRNDIGWGNSSNIAHLDILYVPTVAAVVSPPFLEEGPGTRVTLSCNVLEGNPGQLRRVRWHRDGEILNESTERVVVWADVMRNATGNYSCQGENDAGWGPVSDTQELAVYYPPGPASVVHASEYAVKGKTTTLELRGGGPGPPAGHALSLGVRGRAHRHGHRVGAGDASRKPVITWPLLLRCRQRRRSRTERRLRTARAR</sequence>
<dbReference type="EMBL" id="CM023475">
    <property type="protein sequence ID" value="KAH7945282.1"/>
    <property type="molecule type" value="Genomic_DNA"/>
</dbReference>
<proteinExistence type="predicted"/>
<evidence type="ECO:0000313" key="1">
    <source>
        <dbReference type="EMBL" id="KAH7945282.1"/>
    </source>
</evidence>
<accession>A0ACB8CK73</accession>